<dbReference type="OrthoDB" id="406505at2759"/>
<organism evidence="4 5">
    <name type="scientific">Tetrapyrgos nigripes</name>
    <dbReference type="NCBI Taxonomy" id="182062"/>
    <lineage>
        <taxon>Eukaryota</taxon>
        <taxon>Fungi</taxon>
        <taxon>Dikarya</taxon>
        <taxon>Basidiomycota</taxon>
        <taxon>Agaricomycotina</taxon>
        <taxon>Agaricomycetes</taxon>
        <taxon>Agaricomycetidae</taxon>
        <taxon>Agaricales</taxon>
        <taxon>Marasmiineae</taxon>
        <taxon>Marasmiaceae</taxon>
        <taxon>Tetrapyrgos</taxon>
    </lineage>
</organism>
<accession>A0A8H5C494</accession>
<feature type="chain" id="PRO_5034809185" description="RlpA-like protein double-psi beta-barrel domain-containing protein" evidence="2">
    <location>
        <begin position="25"/>
        <end position="140"/>
    </location>
</feature>
<evidence type="ECO:0000313" key="4">
    <source>
        <dbReference type="EMBL" id="KAF5334479.1"/>
    </source>
</evidence>
<dbReference type="Pfam" id="PF03330">
    <property type="entry name" value="DPBB_1"/>
    <property type="match status" value="1"/>
</dbReference>
<keyword evidence="5" id="KW-1185">Reference proteome</keyword>
<dbReference type="SUPFAM" id="SSF50685">
    <property type="entry name" value="Barwin-like endoglucanases"/>
    <property type="match status" value="1"/>
</dbReference>
<dbReference type="InterPro" id="IPR009009">
    <property type="entry name" value="RlpA-like_DPBB"/>
</dbReference>
<dbReference type="PANTHER" id="PTHR31836">
    <property type="match status" value="1"/>
</dbReference>
<protein>
    <recommendedName>
        <fullName evidence="3">RlpA-like protein double-psi beta-barrel domain-containing protein</fullName>
    </recommendedName>
</protein>
<gene>
    <name evidence="4" type="ORF">D9758_017558</name>
</gene>
<dbReference type="InterPro" id="IPR051477">
    <property type="entry name" value="Expansin_CellWall"/>
</dbReference>
<feature type="signal peptide" evidence="2">
    <location>
        <begin position="1"/>
        <end position="24"/>
    </location>
</feature>
<dbReference type="InterPro" id="IPR036908">
    <property type="entry name" value="RlpA-like_sf"/>
</dbReference>
<dbReference type="AlphaFoldDB" id="A0A8H5C494"/>
<dbReference type="EMBL" id="JAACJM010000259">
    <property type="protein sequence ID" value="KAF5334479.1"/>
    <property type="molecule type" value="Genomic_DNA"/>
</dbReference>
<name>A0A8H5C494_9AGAR</name>
<comment type="caution">
    <text evidence="4">The sequence shown here is derived from an EMBL/GenBank/DDBJ whole genome shotgun (WGS) entry which is preliminary data.</text>
</comment>
<evidence type="ECO:0000256" key="1">
    <source>
        <dbReference type="ARBA" id="ARBA00022729"/>
    </source>
</evidence>
<dbReference type="PANTHER" id="PTHR31836:SF28">
    <property type="entry name" value="SRCR DOMAIN-CONTAINING PROTEIN-RELATED"/>
    <property type="match status" value="1"/>
</dbReference>
<evidence type="ECO:0000313" key="5">
    <source>
        <dbReference type="Proteomes" id="UP000559256"/>
    </source>
</evidence>
<proteinExistence type="predicted"/>
<keyword evidence="1 2" id="KW-0732">Signal</keyword>
<evidence type="ECO:0000256" key="2">
    <source>
        <dbReference type="SAM" id="SignalP"/>
    </source>
</evidence>
<evidence type="ECO:0000259" key="3">
    <source>
        <dbReference type="Pfam" id="PF03330"/>
    </source>
</evidence>
<dbReference type="Proteomes" id="UP000559256">
    <property type="component" value="Unassembled WGS sequence"/>
</dbReference>
<feature type="domain" description="RlpA-like protein double-psi beta-barrel" evidence="3">
    <location>
        <begin position="63"/>
        <end position="133"/>
    </location>
</feature>
<sequence length="140" mass="14393">MFAKLTQLAATTVAVLAMSMTASAAPATTQTLARRNVGDATFFHPGLGACGFFNTNANMITAVSASFFDNFSGATPNPNLNPICGRPISVSAKGKTIIVTVVDRCAGCPGAGDLDLSPAAFDQLADPSVGRIHGVQWSFI</sequence>
<dbReference type="CDD" id="cd22191">
    <property type="entry name" value="DPBB_RlpA_EXP_N-like"/>
    <property type="match status" value="1"/>
</dbReference>
<dbReference type="Gene3D" id="2.40.40.10">
    <property type="entry name" value="RlpA-like domain"/>
    <property type="match status" value="1"/>
</dbReference>
<reference evidence="4 5" key="1">
    <citation type="journal article" date="2020" name="ISME J.">
        <title>Uncovering the hidden diversity of litter-decomposition mechanisms in mushroom-forming fungi.</title>
        <authorList>
            <person name="Floudas D."/>
            <person name="Bentzer J."/>
            <person name="Ahren D."/>
            <person name="Johansson T."/>
            <person name="Persson P."/>
            <person name="Tunlid A."/>
        </authorList>
    </citation>
    <scope>NUCLEOTIDE SEQUENCE [LARGE SCALE GENOMIC DNA]</scope>
    <source>
        <strain evidence="4 5">CBS 291.85</strain>
    </source>
</reference>